<dbReference type="GO" id="GO:0005975">
    <property type="term" value="P:carbohydrate metabolic process"/>
    <property type="evidence" value="ECO:0007669"/>
    <property type="project" value="InterPro"/>
</dbReference>
<proteinExistence type="inferred from homology"/>
<dbReference type="InterPro" id="IPR050406">
    <property type="entry name" value="FGGY_Carb_Kinase"/>
</dbReference>
<comment type="caution">
    <text evidence="6">The sequence shown here is derived from an EMBL/GenBank/DDBJ whole genome shotgun (WGS) entry which is preliminary data.</text>
</comment>
<sequence>MSRSVIAIFDIGRTNKKFLLFDRSYEVVHQESQQFEEIVDEDGFISEDITAIVKWMKKTFNAHLKNRNRPIRALNFTAYGSTLVHVTRTGKPVSPIYNYWKPISQDVKDAFFSSLGDKDAFMKDTSSPDIGMLNAGLQLYWLKHFRPETYGKIHTSLFLPQYCSSIFTGRNFSELSSLGLHSMIWDYSKERSHDWIYNEKLNSKFPPIINVTSSEKVVIKNRTIKCGIGIQKSAGALIPYLMSSERTYLSLNTGCWSFAMNPFDKDPIDLKDLEQDCFMSLSFRGEPIRTSRVFIGREHDYQVNRICEHFGTTKADLLALEYDSSIVSKLVENQLDERKFFPQNAPNTGPLEKRDWPETKLEHFENYKEAYFQLILDLAYMQKAAIKLVIDAKGMDKIFISGGFSENIIFTTILSSMLPEIQFFKNNIQCTAALGAALVLHNQWNQETEISNLLSFEEIEPDEEIDFDSYILK</sequence>
<accession>A0AAE3XLM9</accession>
<dbReference type="EMBL" id="JAVDQD010000002">
    <property type="protein sequence ID" value="MDR6239177.1"/>
    <property type="molecule type" value="Genomic_DNA"/>
</dbReference>
<dbReference type="AlphaFoldDB" id="A0AAE3XLM9"/>
<evidence type="ECO:0000256" key="3">
    <source>
        <dbReference type="ARBA" id="ARBA00022777"/>
    </source>
</evidence>
<dbReference type="InterPro" id="IPR043129">
    <property type="entry name" value="ATPase_NBD"/>
</dbReference>
<keyword evidence="3 6" id="KW-0418">Kinase</keyword>
<evidence type="ECO:0000256" key="1">
    <source>
        <dbReference type="ARBA" id="ARBA00009156"/>
    </source>
</evidence>
<dbReference type="InterPro" id="IPR018484">
    <property type="entry name" value="FGGY_N"/>
</dbReference>
<dbReference type="Proteomes" id="UP001185092">
    <property type="component" value="Unassembled WGS sequence"/>
</dbReference>
<feature type="domain" description="Carbohydrate kinase FGGY N-terminal" evidence="4">
    <location>
        <begin position="6"/>
        <end position="182"/>
    </location>
</feature>
<evidence type="ECO:0000313" key="7">
    <source>
        <dbReference type="Proteomes" id="UP001185092"/>
    </source>
</evidence>
<organism evidence="6 7">
    <name type="scientific">Aureibacter tunicatorum</name>
    <dbReference type="NCBI Taxonomy" id="866807"/>
    <lineage>
        <taxon>Bacteria</taxon>
        <taxon>Pseudomonadati</taxon>
        <taxon>Bacteroidota</taxon>
        <taxon>Cytophagia</taxon>
        <taxon>Cytophagales</taxon>
        <taxon>Persicobacteraceae</taxon>
        <taxon>Aureibacter</taxon>
    </lineage>
</organism>
<dbReference type="PANTHER" id="PTHR43095">
    <property type="entry name" value="SUGAR KINASE"/>
    <property type="match status" value="1"/>
</dbReference>
<dbReference type="Pfam" id="PF00370">
    <property type="entry name" value="FGGY_N"/>
    <property type="match status" value="1"/>
</dbReference>
<protein>
    <submittedName>
        <fullName evidence="6">Sugar (Pentulose or hexulose) kinase</fullName>
    </submittedName>
</protein>
<dbReference type="RefSeq" id="WP_309938744.1">
    <property type="nucleotide sequence ID" value="NZ_AP025305.1"/>
</dbReference>
<feature type="domain" description="Carbohydrate kinase FGGY C-terminal" evidence="5">
    <location>
        <begin position="252"/>
        <end position="443"/>
    </location>
</feature>
<dbReference type="Pfam" id="PF21546">
    <property type="entry name" value="FGGY_C_2"/>
    <property type="match status" value="1"/>
</dbReference>
<reference evidence="6" key="1">
    <citation type="submission" date="2023-07" db="EMBL/GenBank/DDBJ databases">
        <title>Genomic Encyclopedia of Type Strains, Phase IV (KMG-IV): sequencing the most valuable type-strain genomes for metagenomic binning, comparative biology and taxonomic classification.</title>
        <authorList>
            <person name="Goeker M."/>
        </authorList>
    </citation>
    <scope>NUCLEOTIDE SEQUENCE</scope>
    <source>
        <strain evidence="6">DSM 26174</strain>
    </source>
</reference>
<evidence type="ECO:0000313" key="6">
    <source>
        <dbReference type="EMBL" id="MDR6239177.1"/>
    </source>
</evidence>
<keyword evidence="7" id="KW-1185">Reference proteome</keyword>
<gene>
    <name evidence="6" type="ORF">HNQ88_002214</name>
</gene>
<keyword evidence="2" id="KW-0808">Transferase</keyword>
<evidence type="ECO:0000259" key="4">
    <source>
        <dbReference type="Pfam" id="PF00370"/>
    </source>
</evidence>
<dbReference type="InterPro" id="IPR049382">
    <property type="entry name" value="FGGY_C_2"/>
</dbReference>
<comment type="similarity">
    <text evidence="1">Belongs to the FGGY kinase family.</text>
</comment>
<evidence type="ECO:0000256" key="2">
    <source>
        <dbReference type="ARBA" id="ARBA00022679"/>
    </source>
</evidence>
<dbReference type="GO" id="GO:0016301">
    <property type="term" value="F:kinase activity"/>
    <property type="evidence" value="ECO:0007669"/>
    <property type="project" value="UniProtKB-KW"/>
</dbReference>
<dbReference type="Gene3D" id="3.30.420.40">
    <property type="match status" value="2"/>
</dbReference>
<evidence type="ECO:0000259" key="5">
    <source>
        <dbReference type="Pfam" id="PF21546"/>
    </source>
</evidence>
<dbReference type="SUPFAM" id="SSF53067">
    <property type="entry name" value="Actin-like ATPase domain"/>
    <property type="match status" value="1"/>
</dbReference>
<name>A0AAE3XLM9_9BACT</name>